<name>A0ABW6R3R1_9NOCA</name>
<evidence type="ECO:0000313" key="1">
    <source>
        <dbReference type="EMBL" id="MFF3228146.1"/>
    </source>
</evidence>
<evidence type="ECO:0000313" key="2">
    <source>
        <dbReference type="Proteomes" id="UP001601948"/>
    </source>
</evidence>
<dbReference type="Proteomes" id="UP001601948">
    <property type="component" value="Unassembled WGS sequence"/>
</dbReference>
<gene>
    <name evidence="1" type="ORF">ACFYV7_35500</name>
</gene>
<keyword evidence="2" id="KW-1185">Reference proteome</keyword>
<dbReference type="RefSeq" id="WP_387724717.1">
    <property type="nucleotide sequence ID" value="NZ_JBIAPI010000013.1"/>
</dbReference>
<sequence>MHAAPEVATVTAIDAVRMPVLTVPAWTAHERAAASGISGPMQSVIDLEFGIQFVRSAADGDETAVSVKSFGDRVGSDDIVRIEITSGHERSEVLLVLYTGADNHPTGEIATRAITMSEDLAIAIIPTSSLTADHATAVTQAVRSSRTAGRNAWRRIAKGLPDDHPVRIAVMDGLR</sequence>
<reference evidence="1 2" key="1">
    <citation type="submission" date="2024-10" db="EMBL/GenBank/DDBJ databases">
        <title>The Natural Products Discovery Center: Release of the First 8490 Sequenced Strains for Exploring Actinobacteria Biosynthetic Diversity.</title>
        <authorList>
            <person name="Kalkreuter E."/>
            <person name="Kautsar S.A."/>
            <person name="Yang D."/>
            <person name="Bader C.D."/>
            <person name="Teijaro C.N."/>
            <person name="Fluegel L."/>
            <person name="Davis C.M."/>
            <person name="Simpson J.R."/>
            <person name="Lauterbach L."/>
            <person name="Steele A.D."/>
            <person name="Gui C."/>
            <person name="Meng S."/>
            <person name="Li G."/>
            <person name="Viehrig K."/>
            <person name="Ye F."/>
            <person name="Su P."/>
            <person name="Kiefer A.F."/>
            <person name="Nichols A."/>
            <person name="Cepeda A.J."/>
            <person name="Yan W."/>
            <person name="Fan B."/>
            <person name="Jiang Y."/>
            <person name="Adhikari A."/>
            <person name="Zheng C.-J."/>
            <person name="Schuster L."/>
            <person name="Cowan T.M."/>
            <person name="Smanski M.J."/>
            <person name="Chevrette M.G."/>
            <person name="De Carvalho L.P.S."/>
            <person name="Shen B."/>
        </authorList>
    </citation>
    <scope>NUCLEOTIDE SEQUENCE [LARGE SCALE GENOMIC DNA]</scope>
    <source>
        <strain evidence="1 2">NPDC003040</strain>
    </source>
</reference>
<organism evidence="1 2">
    <name type="scientific">Nocardia suismassiliense</name>
    <dbReference type="NCBI Taxonomy" id="2077092"/>
    <lineage>
        <taxon>Bacteria</taxon>
        <taxon>Bacillati</taxon>
        <taxon>Actinomycetota</taxon>
        <taxon>Actinomycetes</taxon>
        <taxon>Mycobacteriales</taxon>
        <taxon>Nocardiaceae</taxon>
        <taxon>Nocardia</taxon>
    </lineage>
</organism>
<dbReference type="EMBL" id="JBIAPI010000013">
    <property type="protein sequence ID" value="MFF3228146.1"/>
    <property type="molecule type" value="Genomic_DNA"/>
</dbReference>
<proteinExistence type="predicted"/>
<accession>A0ABW6R3R1</accession>
<comment type="caution">
    <text evidence="1">The sequence shown here is derived from an EMBL/GenBank/DDBJ whole genome shotgun (WGS) entry which is preliminary data.</text>
</comment>
<protein>
    <submittedName>
        <fullName evidence="1">Uncharacterized protein</fullName>
    </submittedName>
</protein>